<dbReference type="InterPro" id="IPR017972">
    <property type="entry name" value="Cyt_P450_CS"/>
</dbReference>
<dbReference type="InterPro" id="IPR036396">
    <property type="entry name" value="Cyt_P450_sf"/>
</dbReference>
<evidence type="ECO:0000256" key="4">
    <source>
        <dbReference type="ARBA" id="ARBA00023002"/>
    </source>
</evidence>
<dbReference type="PROSITE" id="PS00086">
    <property type="entry name" value="CYTOCHROME_P450"/>
    <property type="match status" value="1"/>
</dbReference>
<dbReference type="GO" id="GO:0004497">
    <property type="term" value="F:monooxygenase activity"/>
    <property type="evidence" value="ECO:0007669"/>
    <property type="project" value="UniProtKB-KW"/>
</dbReference>
<dbReference type="InterPro" id="IPR002401">
    <property type="entry name" value="Cyt_P450_E_grp-I"/>
</dbReference>
<dbReference type="PANTHER" id="PTHR24291">
    <property type="entry name" value="CYTOCHROME P450 FAMILY 4"/>
    <property type="match status" value="1"/>
</dbReference>
<organism evidence="8 9">
    <name type="scientific">Halolamina pelagica</name>
    <dbReference type="NCBI Taxonomy" id="699431"/>
    <lineage>
        <taxon>Archaea</taxon>
        <taxon>Methanobacteriati</taxon>
        <taxon>Methanobacteriota</taxon>
        <taxon>Stenosarchaea group</taxon>
        <taxon>Halobacteria</taxon>
        <taxon>Halobacteriales</taxon>
        <taxon>Haloferacaceae</taxon>
    </lineage>
</organism>
<dbReference type="Pfam" id="PF00067">
    <property type="entry name" value="p450"/>
    <property type="match status" value="1"/>
</dbReference>
<keyword evidence="2 7" id="KW-0349">Heme</keyword>
<dbReference type="GO" id="GO:0005506">
    <property type="term" value="F:iron ion binding"/>
    <property type="evidence" value="ECO:0007669"/>
    <property type="project" value="InterPro"/>
</dbReference>
<evidence type="ECO:0000256" key="6">
    <source>
        <dbReference type="ARBA" id="ARBA00023033"/>
    </source>
</evidence>
<gene>
    <name evidence="8" type="ORF">SY89_00400</name>
</gene>
<dbReference type="SUPFAM" id="SSF48264">
    <property type="entry name" value="Cytochrome P450"/>
    <property type="match status" value="1"/>
</dbReference>
<keyword evidence="4 7" id="KW-0560">Oxidoreductase</keyword>
<evidence type="ECO:0000256" key="1">
    <source>
        <dbReference type="ARBA" id="ARBA00010617"/>
    </source>
</evidence>
<evidence type="ECO:0000256" key="3">
    <source>
        <dbReference type="ARBA" id="ARBA00022723"/>
    </source>
</evidence>
<evidence type="ECO:0000313" key="9">
    <source>
        <dbReference type="Proteomes" id="UP000050535"/>
    </source>
</evidence>
<dbReference type="PRINTS" id="PR00463">
    <property type="entry name" value="EP450I"/>
</dbReference>
<dbReference type="EMBL" id="LGUC01000001">
    <property type="protein sequence ID" value="KPN29685.1"/>
    <property type="molecule type" value="Genomic_DNA"/>
</dbReference>
<reference evidence="9" key="1">
    <citation type="submission" date="2013-11" db="EMBL/GenBank/DDBJ databases">
        <authorList>
            <person name="Hoang H.T."/>
            <person name="Killian M.L."/>
            <person name="Madson D.M."/>
            <person name="Arruda P.H.E."/>
            <person name="Sun D."/>
            <person name="Schwartz K.J."/>
            <person name="Yoon K."/>
        </authorList>
    </citation>
    <scope>NUCLEOTIDE SEQUENCE [LARGE SCALE GENOMIC DNA]</scope>
    <source>
        <strain evidence="9">CDK2</strain>
    </source>
</reference>
<evidence type="ECO:0000256" key="5">
    <source>
        <dbReference type="ARBA" id="ARBA00023004"/>
    </source>
</evidence>
<dbReference type="GO" id="GO:0016705">
    <property type="term" value="F:oxidoreductase activity, acting on paired donors, with incorporation or reduction of molecular oxygen"/>
    <property type="evidence" value="ECO:0007669"/>
    <property type="project" value="InterPro"/>
</dbReference>
<dbReference type="GO" id="GO:0020037">
    <property type="term" value="F:heme binding"/>
    <property type="evidence" value="ECO:0007669"/>
    <property type="project" value="InterPro"/>
</dbReference>
<dbReference type="PRINTS" id="PR00385">
    <property type="entry name" value="P450"/>
</dbReference>
<evidence type="ECO:0000313" key="8">
    <source>
        <dbReference type="EMBL" id="KPN29685.1"/>
    </source>
</evidence>
<accession>A0A0P7FSN5</accession>
<keyword evidence="3 7" id="KW-0479">Metal-binding</keyword>
<evidence type="ECO:0000256" key="2">
    <source>
        <dbReference type="ARBA" id="ARBA00022617"/>
    </source>
</evidence>
<comment type="caution">
    <text evidence="8">The sequence shown here is derived from an EMBL/GenBank/DDBJ whole genome shotgun (WGS) entry which is preliminary data.</text>
</comment>
<dbReference type="InterPro" id="IPR001128">
    <property type="entry name" value="Cyt_P450"/>
</dbReference>
<keyword evidence="6 7" id="KW-0503">Monooxygenase</keyword>
<dbReference type="STRING" id="699431.SY89_00400"/>
<keyword evidence="5 7" id="KW-0408">Iron</keyword>
<dbReference type="PATRIC" id="fig|699431.3.peg.422"/>
<dbReference type="EC" id="1.14.-.-" evidence="8"/>
<dbReference type="Proteomes" id="UP000050535">
    <property type="component" value="Unassembled WGS sequence"/>
</dbReference>
<comment type="similarity">
    <text evidence="1 7">Belongs to the cytochrome P450 family.</text>
</comment>
<dbReference type="RefSeq" id="WP_054582921.1">
    <property type="nucleotide sequence ID" value="NZ_LGUC01000001.1"/>
</dbReference>
<keyword evidence="9" id="KW-1185">Reference proteome</keyword>
<dbReference type="Gene3D" id="1.10.630.10">
    <property type="entry name" value="Cytochrome P450"/>
    <property type="match status" value="1"/>
</dbReference>
<evidence type="ECO:0000256" key="7">
    <source>
        <dbReference type="RuleBase" id="RU000461"/>
    </source>
</evidence>
<name>A0A0P7FSN5_9EURY</name>
<proteinExistence type="inferred from homology"/>
<dbReference type="OrthoDB" id="9881at2157"/>
<protein>
    <submittedName>
        <fullName evidence="8">Cytochrome P450 119</fullName>
        <ecNumber evidence="8">1.14.-.-</ecNumber>
    </submittedName>
</protein>
<dbReference type="AlphaFoldDB" id="A0A0P7FSN5"/>
<dbReference type="InterPro" id="IPR050196">
    <property type="entry name" value="Cytochrome_P450_Monoox"/>
</dbReference>
<dbReference type="PANTHER" id="PTHR24291:SF50">
    <property type="entry name" value="BIFUNCTIONAL ALBAFLAVENONE MONOOXYGENASE_TERPENE SYNTHASE"/>
    <property type="match status" value="1"/>
</dbReference>
<sequence>MTHPEAIRQVLVDDHEQYVKGEMPNDRLGSLLGDGLFLAEGDAWQRQRRAMQPAFFREQIEGYGESVVDHTRAVTDGWDDGETVAIDEVASTLTLRVLASTLLGIDAEAERETVRRAATAITQRYDTARLGSYLPEWLPTPTNRRYRRSLSDLHDLVDREVAARRSAGGQPGDLLSMLVAASDEGAIDDDTLRGNVVTFLFAGHETTALGLTYTLYLLATQPATQRRLRDRLDATLDGEPTPADLRNLPLLAAVIDESLRLYPPVYTFFREPTADVTLRGYRVPEGSVISLPQCVVHRDERWWDDPDSFNPDRWLGETDRPEYAYFPFGGGPRHCIGMRFARLELRLAVAVLLASFRFEAVTESLSRTASANAKPTEPVVLRVRKR</sequence>